<proteinExistence type="predicted"/>
<evidence type="ECO:0000313" key="1">
    <source>
        <dbReference type="EMBL" id="KAF3525173.1"/>
    </source>
</evidence>
<accession>A0A8S9PNA8</accession>
<sequence length="211" mass="24539">MMELDDDYVEYVPVAKLRAMEKQKILQRKGNVSAFEKEKVTESSKPSLLVQATQLKRDAPEVTATEHIILQEKEMLDRLSDKKTLMSVRELAKGITYTEPMTTGWEPLSYVRTMSRKQMDSIRKQWHVTVSGEEVPPLIKNFEDMMFDRPVLDTLKEKGIVQSTPIYRIALREKEKRRRISPEEGPIRLIICPSRELARQTYEVVEQFVGP</sequence>
<reference evidence="1" key="1">
    <citation type="submission" date="2019-12" db="EMBL/GenBank/DDBJ databases">
        <title>Genome sequencing and annotation of Brassica cretica.</title>
        <authorList>
            <person name="Studholme D.J."/>
            <person name="Sarris P."/>
        </authorList>
    </citation>
    <scope>NUCLEOTIDE SEQUENCE</scope>
    <source>
        <strain evidence="1">PFS-109/04</strain>
        <tissue evidence="1">Leaf</tissue>
    </source>
</reference>
<protein>
    <recommendedName>
        <fullName evidence="3">DEAD-box RNA helicase Q domain-containing protein</fullName>
    </recommendedName>
</protein>
<name>A0A8S9PNA8_BRACR</name>
<evidence type="ECO:0000313" key="2">
    <source>
        <dbReference type="Proteomes" id="UP000712600"/>
    </source>
</evidence>
<dbReference type="Gene3D" id="3.40.50.300">
    <property type="entry name" value="P-loop containing nucleotide triphosphate hydrolases"/>
    <property type="match status" value="1"/>
</dbReference>
<dbReference type="SUPFAM" id="SSF52540">
    <property type="entry name" value="P-loop containing nucleoside triphosphate hydrolases"/>
    <property type="match status" value="1"/>
</dbReference>
<organism evidence="1 2">
    <name type="scientific">Brassica cretica</name>
    <name type="common">Mustard</name>
    <dbReference type="NCBI Taxonomy" id="69181"/>
    <lineage>
        <taxon>Eukaryota</taxon>
        <taxon>Viridiplantae</taxon>
        <taxon>Streptophyta</taxon>
        <taxon>Embryophyta</taxon>
        <taxon>Tracheophyta</taxon>
        <taxon>Spermatophyta</taxon>
        <taxon>Magnoliopsida</taxon>
        <taxon>eudicotyledons</taxon>
        <taxon>Gunneridae</taxon>
        <taxon>Pentapetalae</taxon>
        <taxon>rosids</taxon>
        <taxon>malvids</taxon>
        <taxon>Brassicales</taxon>
        <taxon>Brassicaceae</taxon>
        <taxon>Brassiceae</taxon>
        <taxon>Brassica</taxon>
    </lineage>
</organism>
<dbReference type="InterPro" id="IPR027417">
    <property type="entry name" value="P-loop_NTPase"/>
</dbReference>
<dbReference type="Proteomes" id="UP000712600">
    <property type="component" value="Unassembled WGS sequence"/>
</dbReference>
<comment type="caution">
    <text evidence="1">The sequence shown here is derived from an EMBL/GenBank/DDBJ whole genome shotgun (WGS) entry which is preliminary data.</text>
</comment>
<dbReference type="AlphaFoldDB" id="A0A8S9PNA8"/>
<evidence type="ECO:0008006" key="3">
    <source>
        <dbReference type="Google" id="ProtNLM"/>
    </source>
</evidence>
<gene>
    <name evidence="1" type="ORF">F2Q69_00049877</name>
</gene>
<dbReference type="EMBL" id="QGKX02001347">
    <property type="protein sequence ID" value="KAF3525173.1"/>
    <property type="molecule type" value="Genomic_DNA"/>
</dbReference>